<dbReference type="GO" id="GO:0006203">
    <property type="term" value="P:dGTP catabolic process"/>
    <property type="evidence" value="ECO:0007669"/>
    <property type="project" value="TreeGrafter"/>
</dbReference>
<name>A0A518IHX5_9PLAN</name>
<evidence type="ECO:0000313" key="3">
    <source>
        <dbReference type="EMBL" id="QDV52688.1"/>
    </source>
</evidence>
<proteinExistence type="predicted"/>
<protein>
    <submittedName>
        <fullName evidence="3">Deoxyguanosinetriphosphate triphosphohydrolase</fullName>
        <ecNumber evidence="3">3.1.5.1</ecNumber>
    </submittedName>
</protein>
<dbReference type="InterPro" id="IPR006674">
    <property type="entry name" value="HD_domain"/>
</dbReference>
<dbReference type="AlphaFoldDB" id="A0A518IHX5"/>
<dbReference type="InterPro" id="IPR050135">
    <property type="entry name" value="dGTPase-like"/>
</dbReference>
<dbReference type="InterPro" id="IPR003607">
    <property type="entry name" value="HD/PDEase_dom"/>
</dbReference>
<dbReference type="RefSeq" id="WP_145311979.1">
    <property type="nucleotide sequence ID" value="NZ_CP037452.1"/>
</dbReference>
<dbReference type="InterPro" id="IPR027432">
    <property type="entry name" value="dGTP_triphosphohydrolase_C"/>
</dbReference>
<evidence type="ECO:0000313" key="4">
    <source>
        <dbReference type="Proteomes" id="UP000318313"/>
    </source>
</evidence>
<dbReference type="CDD" id="cd00077">
    <property type="entry name" value="HDc"/>
    <property type="match status" value="1"/>
</dbReference>
<organism evidence="3 4">
    <name type="scientific">Gimesia fumaroli</name>
    <dbReference type="NCBI Taxonomy" id="2527976"/>
    <lineage>
        <taxon>Bacteria</taxon>
        <taxon>Pseudomonadati</taxon>
        <taxon>Planctomycetota</taxon>
        <taxon>Planctomycetia</taxon>
        <taxon>Planctomycetales</taxon>
        <taxon>Planctomycetaceae</taxon>
        <taxon>Gimesia</taxon>
    </lineage>
</organism>
<dbReference type="Gene3D" id="1.10.3210.10">
    <property type="entry name" value="Hypothetical protein af1432"/>
    <property type="match status" value="1"/>
</dbReference>
<evidence type="ECO:0000259" key="2">
    <source>
        <dbReference type="PROSITE" id="PS51831"/>
    </source>
</evidence>
<dbReference type="GO" id="GO:0008832">
    <property type="term" value="F:dGTPase activity"/>
    <property type="evidence" value="ECO:0007669"/>
    <property type="project" value="UniProtKB-EC"/>
</dbReference>
<accession>A0A518IHX5</accession>
<dbReference type="PROSITE" id="PS51831">
    <property type="entry name" value="HD"/>
    <property type="match status" value="1"/>
</dbReference>
<dbReference type="Gene3D" id="1.10.3550.10">
    <property type="entry name" value="eoxyguanosinetriphosphate triphosphohydrolase domain-like"/>
    <property type="match status" value="1"/>
</dbReference>
<dbReference type="InterPro" id="IPR026875">
    <property type="entry name" value="PHydrolase_assoc_dom"/>
</dbReference>
<dbReference type="Pfam" id="PF01966">
    <property type="entry name" value="HD"/>
    <property type="match status" value="1"/>
</dbReference>
<dbReference type="PANTHER" id="PTHR11373:SF32">
    <property type="entry name" value="DEOXYGUANOSINETRIPHOSPHATE TRIPHOSPHOHYDROLASE"/>
    <property type="match status" value="1"/>
</dbReference>
<dbReference type="KEGG" id="gfm:Enr17x_47540"/>
<feature type="domain" description="HD" evidence="2">
    <location>
        <begin position="64"/>
        <end position="252"/>
    </location>
</feature>
<dbReference type="Pfam" id="PF13286">
    <property type="entry name" value="HD_assoc"/>
    <property type="match status" value="1"/>
</dbReference>
<dbReference type="NCBIfam" id="TIGR01353">
    <property type="entry name" value="dGTP_triPase"/>
    <property type="match status" value="1"/>
</dbReference>
<evidence type="ECO:0000256" key="1">
    <source>
        <dbReference type="ARBA" id="ARBA00022801"/>
    </source>
</evidence>
<dbReference type="SMART" id="SM00471">
    <property type="entry name" value="HDc"/>
    <property type="match status" value="1"/>
</dbReference>
<dbReference type="OrthoDB" id="9803619at2"/>
<dbReference type="SUPFAM" id="SSF109604">
    <property type="entry name" value="HD-domain/PDEase-like"/>
    <property type="match status" value="1"/>
</dbReference>
<keyword evidence="4" id="KW-1185">Reference proteome</keyword>
<dbReference type="InterPro" id="IPR006261">
    <property type="entry name" value="dGTPase"/>
</dbReference>
<dbReference type="EMBL" id="CP037452">
    <property type="protein sequence ID" value="QDV52688.1"/>
    <property type="molecule type" value="Genomic_DNA"/>
</dbReference>
<sequence length="451" mass="51543">MVMTWDNLLSVERFGRTEPPGIEDDQREEFDRDHDRIMFSSAFRRLQDKTQVFPLSRNDFTRTRLTHSLEVSCVGRSLGRKANAYLLNEDLLPDSQINIGTIVASACLVHDIGNPPFGHSGESAIQLWAEKNLDRINSITNPQEKRDFLKFEGNAQGLRVITRIQTNRRLGGLQLTLATIGSMMKYPCGSLIENQPPDESRVEQKKFGFFLDDADQISKALRKLGMIEYKQNAFRRHPLSFLVEAADDICYAIVDLEDSVDQNIIDVKAACTLLEPLAQKIENYRDKGYQNKDRLHWLRTYAMQALINECHRVFTYNMKEILEGSFSNSLINVSCVRSLYSDIQDRVKQTAYKNPRVLTVEIAGLQVIGGLLDIFVPAILQPEKKEHQKLLEFISDSYLGYDRETHATVEKALSKFSPYQRLLKITDYISGMTDSFAVDLYQKLSGIKLPE</sequence>
<dbReference type="Gene3D" id="1.10.3410.10">
    <property type="entry name" value="putative deoxyguanosinetriphosphate triphosphohydrolase like domain"/>
    <property type="match status" value="1"/>
</dbReference>
<dbReference type="InterPro" id="IPR023293">
    <property type="entry name" value="dGTP_triP_hydro_central_sf"/>
</dbReference>
<dbReference type="NCBIfam" id="NF002205">
    <property type="entry name" value="PRK01096.1"/>
    <property type="match status" value="1"/>
</dbReference>
<reference evidence="3 4" key="1">
    <citation type="submission" date="2019-03" db="EMBL/GenBank/DDBJ databases">
        <title>Deep-cultivation of Planctomycetes and their phenomic and genomic characterization uncovers novel biology.</title>
        <authorList>
            <person name="Wiegand S."/>
            <person name="Jogler M."/>
            <person name="Boedeker C."/>
            <person name="Pinto D."/>
            <person name="Vollmers J."/>
            <person name="Rivas-Marin E."/>
            <person name="Kohn T."/>
            <person name="Peeters S.H."/>
            <person name="Heuer A."/>
            <person name="Rast P."/>
            <person name="Oberbeckmann S."/>
            <person name="Bunk B."/>
            <person name="Jeske O."/>
            <person name="Meyerdierks A."/>
            <person name="Storesund J.E."/>
            <person name="Kallscheuer N."/>
            <person name="Luecker S."/>
            <person name="Lage O.M."/>
            <person name="Pohl T."/>
            <person name="Merkel B.J."/>
            <person name="Hornburger P."/>
            <person name="Mueller R.-W."/>
            <person name="Bruemmer F."/>
            <person name="Labrenz M."/>
            <person name="Spormann A.M."/>
            <person name="Op den Camp H."/>
            <person name="Overmann J."/>
            <person name="Amann R."/>
            <person name="Jetten M.S.M."/>
            <person name="Mascher T."/>
            <person name="Medema M.H."/>
            <person name="Devos D.P."/>
            <person name="Kaster A.-K."/>
            <person name="Ovreas L."/>
            <person name="Rohde M."/>
            <person name="Galperin M.Y."/>
            <person name="Jogler C."/>
        </authorList>
    </citation>
    <scope>NUCLEOTIDE SEQUENCE [LARGE SCALE GENOMIC DNA]</scope>
    <source>
        <strain evidence="3 4">Enr17</strain>
    </source>
</reference>
<dbReference type="Proteomes" id="UP000318313">
    <property type="component" value="Chromosome"/>
</dbReference>
<dbReference type="PANTHER" id="PTHR11373">
    <property type="entry name" value="DEOXYNUCLEOSIDE TRIPHOSPHATE TRIPHOSPHOHYDROLASE"/>
    <property type="match status" value="1"/>
</dbReference>
<dbReference type="EC" id="3.1.5.1" evidence="3"/>
<keyword evidence="1 3" id="KW-0378">Hydrolase</keyword>
<gene>
    <name evidence="3" type="primary">dgt_2</name>
    <name evidence="3" type="ORF">Enr17x_47540</name>
</gene>